<dbReference type="Pfam" id="PF17932">
    <property type="entry name" value="TetR_C_24"/>
    <property type="match status" value="1"/>
</dbReference>
<dbReference type="GO" id="GO:0003677">
    <property type="term" value="F:DNA binding"/>
    <property type="evidence" value="ECO:0007669"/>
    <property type="project" value="UniProtKB-UniRule"/>
</dbReference>
<reference evidence="5 6" key="1">
    <citation type="submission" date="2011-09" db="EMBL/GenBank/DDBJ databases">
        <title>The Genome Sequence of Bacillus smithii 7_3_47FAA.</title>
        <authorList>
            <consortium name="The Broad Institute Genome Sequencing Platform"/>
            <person name="Earl A."/>
            <person name="Ward D."/>
            <person name="Feldgarden M."/>
            <person name="Gevers D."/>
            <person name="Daigneault M."/>
            <person name="Strauss J."/>
            <person name="Allen-Vercoe E."/>
            <person name="Young S.K."/>
            <person name="Zeng Q."/>
            <person name="Gargeya S."/>
            <person name="Fitzgerald M."/>
            <person name="Haas B."/>
            <person name="Abouelleil A."/>
            <person name="Alvarado L."/>
            <person name="Arachchi H.M."/>
            <person name="Berlin A."/>
            <person name="Brown A."/>
            <person name="Chapman S.B."/>
            <person name="Chen Z."/>
            <person name="Dunbar C."/>
            <person name="Freedman E."/>
            <person name="Gearin G."/>
            <person name="Goldberg J."/>
            <person name="Griggs A."/>
            <person name="Gujja S."/>
            <person name="Heiman D."/>
            <person name="Howarth C."/>
            <person name="Larson L."/>
            <person name="Lui A."/>
            <person name="MacDonald P.J.P."/>
            <person name="Montmayeur A."/>
            <person name="Murphy C."/>
            <person name="Neiman D."/>
            <person name="Pearson M."/>
            <person name="Priest M."/>
            <person name="Roberts A."/>
            <person name="Saif S."/>
            <person name="Shea T."/>
            <person name="Shenoy N."/>
            <person name="Sisk P."/>
            <person name="Stolte C."/>
            <person name="Sykes S."/>
            <person name="Wortman J."/>
            <person name="Nusbaum C."/>
            <person name="Birren B."/>
        </authorList>
    </citation>
    <scope>NUCLEOTIDE SEQUENCE [LARGE SCALE GENOMIC DNA]</scope>
    <source>
        <strain evidence="5 6">7_3_47FAA</strain>
    </source>
</reference>
<evidence type="ECO:0000256" key="1">
    <source>
        <dbReference type="ARBA" id="ARBA00022491"/>
    </source>
</evidence>
<gene>
    <name evidence="5" type="ORF">HMPREF1015_01639</name>
</gene>
<dbReference type="InterPro" id="IPR001647">
    <property type="entry name" value="HTH_TetR"/>
</dbReference>
<evidence type="ECO:0000313" key="6">
    <source>
        <dbReference type="Proteomes" id="UP000011747"/>
    </source>
</evidence>
<feature type="domain" description="HTH tetR-type" evidence="4">
    <location>
        <begin position="3"/>
        <end position="63"/>
    </location>
</feature>
<evidence type="ECO:0000256" key="3">
    <source>
        <dbReference type="PROSITE-ProRule" id="PRU00335"/>
    </source>
</evidence>
<dbReference type="SUPFAM" id="SSF46689">
    <property type="entry name" value="Homeodomain-like"/>
    <property type="match status" value="1"/>
</dbReference>
<dbReference type="PROSITE" id="PS50977">
    <property type="entry name" value="HTH_TETR_2"/>
    <property type="match status" value="1"/>
</dbReference>
<dbReference type="RefSeq" id="WP_003353743.1">
    <property type="nucleotide sequence ID" value="NZ_JH414748.1"/>
</dbReference>
<dbReference type="PRINTS" id="PR00455">
    <property type="entry name" value="HTHTETR"/>
</dbReference>
<dbReference type="Gene3D" id="1.10.10.60">
    <property type="entry name" value="Homeodomain-like"/>
    <property type="match status" value="1"/>
</dbReference>
<protein>
    <recommendedName>
        <fullName evidence="4">HTH tetR-type domain-containing protein</fullName>
    </recommendedName>
</protein>
<organism evidence="5 6">
    <name type="scientific">Bacillus smithii 7_3_47FAA</name>
    <dbReference type="NCBI Taxonomy" id="665952"/>
    <lineage>
        <taxon>Bacteria</taxon>
        <taxon>Bacillati</taxon>
        <taxon>Bacillota</taxon>
        <taxon>Bacilli</taxon>
        <taxon>Bacillales</taxon>
        <taxon>Bacillaceae</taxon>
        <taxon>Bacillus</taxon>
    </lineage>
</organism>
<dbReference type="SUPFAM" id="SSF48498">
    <property type="entry name" value="Tetracyclin repressor-like, C-terminal domain"/>
    <property type="match status" value="1"/>
</dbReference>
<dbReference type="EMBL" id="ACWF01000069">
    <property type="protein sequence ID" value="EHL78462.1"/>
    <property type="molecule type" value="Genomic_DNA"/>
</dbReference>
<dbReference type="InterPro" id="IPR009057">
    <property type="entry name" value="Homeodomain-like_sf"/>
</dbReference>
<dbReference type="PROSITE" id="PS01081">
    <property type="entry name" value="HTH_TETR_1"/>
    <property type="match status" value="1"/>
</dbReference>
<evidence type="ECO:0000313" key="5">
    <source>
        <dbReference type="EMBL" id="EHL78462.1"/>
    </source>
</evidence>
<proteinExistence type="predicted"/>
<evidence type="ECO:0000259" key="4">
    <source>
        <dbReference type="PROSITE" id="PS50977"/>
    </source>
</evidence>
<dbReference type="InterPro" id="IPR036271">
    <property type="entry name" value="Tet_transcr_reg_TetR-rel_C_sf"/>
</dbReference>
<dbReference type="PANTHER" id="PTHR43479">
    <property type="entry name" value="ACREF/ENVCD OPERON REPRESSOR-RELATED"/>
    <property type="match status" value="1"/>
</dbReference>
<keyword evidence="6" id="KW-1185">Reference proteome</keyword>
<comment type="caution">
    <text evidence="5">The sequence shown here is derived from an EMBL/GenBank/DDBJ whole genome shotgun (WGS) entry which is preliminary data.</text>
</comment>
<name>G9QKA0_9BACI</name>
<dbReference type="PANTHER" id="PTHR43479:SF11">
    <property type="entry name" value="ACREF_ENVCD OPERON REPRESSOR-RELATED"/>
    <property type="match status" value="1"/>
</dbReference>
<feature type="DNA-binding region" description="H-T-H motif" evidence="3">
    <location>
        <begin position="26"/>
        <end position="45"/>
    </location>
</feature>
<dbReference type="InterPro" id="IPR041490">
    <property type="entry name" value="KstR2_TetR_C"/>
</dbReference>
<dbReference type="Pfam" id="PF00440">
    <property type="entry name" value="TetR_N"/>
    <property type="match status" value="1"/>
</dbReference>
<dbReference type="HOGENOM" id="CLU_069356_12_2_9"/>
<sequence length="190" mass="22169">MSVDRKKQILDAAAKSFSLFGYKATTMDQVAKLANVGKGTIYNFFKNKEDLFHEIVSSLIAEMKEAAEQSFDEEDSFVEKVHRALYQVLDFRRKHQLTIKLFQEAREMGTPAVLEVMDKIERSILDYIRDKIEMGIKHGEIKNCNPEVTAFVILKTYISLIFDWERDHEPLEKDEIARLFDLYFFQGLSK</sequence>
<dbReference type="Gene3D" id="1.10.357.10">
    <property type="entry name" value="Tetracycline Repressor, domain 2"/>
    <property type="match status" value="1"/>
</dbReference>
<dbReference type="PATRIC" id="fig|665952.3.peg.1437"/>
<keyword evidence="1" id="KW-0678">Repressor</keyword>
<dbReference type="Proteomes" id="UP000011747">
    <property type="component" value="Unassembled WGS sequence"/>
</dbReference>
<dbReference type="InterPro" id="IPR023772">
    <property type="entry name" value="DNA-bd_HTH_TetR-type_CS"/>
</dbReference>
<dbReference type="AlphaFoldDB" id="G9QKA0"/>
<evidence type="ECO:0000256" key="2">
    <source>
        <dbReference type="ARBA" id="ARBA00023125"/>
    </source>
</evidence>
<dbReference type="InterPro" id="IPR050624">
    <property type="entry name" value="HTH-type_Tx_Regulator"/>
</dbReference>
<accession>G9QKA0</accession>
<keyword evidence="2 3" id="KW-0238">DNA-binding</keyword>